<keyword evidence="3" id="KW-1185">Reference proteome</keyword>
<feature type="compositionally biased region" description="Polar residues" evidence="1">
    <location>
        <begin position="35"/>
        <end position="46"/>
    </location>
</feature>
<dbReference type="EMBL" id="VOCK01000005">
    <property type="protein sequence ID" value="TWQ55649.1"/>
    <property type="molecule type" value="Genomic_DNA"/>
</dbReference>
<protein>
    <submittedName>
        <fullName evidence="2">Uncharacterized protein</fullName>
    </submittedName>
</protein>
<sequence>MPMTLLPNPAAMTRRLPNSGVSRRQVLQIAKAATANGTQPGRSAVSTKKGKRGLRGMLLSDPSVFFVLMWLI</sequence>
<organism evidence="2 3">
    <name type="scientific">Xanthomonas vasicola</name>
    <dbReference type="NCBI Taxonomy" id="56459"/>
    <lineage>
        <taxon>Bacteria</taxon>
        <taxon>Pseudomonadati</taxon>
        <taxon>Pseudomonadota</taxon>
        <taxon>Gammaproteobacteria</taxon>
        <taxon>Lysobacterales</taxon>
        <taxon>Lysobacteraceae</taxon>
        <taxon>Xanthomonas</taxon>
    </lineage>
</organism>
<dbReference type="AlphaFoldDB" id="A0ABD7SD44"/>
<name>A0ABD7SD44_XANVA</name>
<evidence type="ECO:0000256" key="1">
    <source>
        <dbReference type="SAM" id="MobiDB-lite"/>
    </source>
</evidence>
<evidence type="ECO:0000313" key="3">
    <source>
        <dbReference type="Proteomes" id="UP000320455"/>
    </source>
</evidence>
<accession>A0ABD7SD44</accession>
<dbReference type="Proteomes" id="UP000320455">
    <property type="component" value="Unassembled WGS sequence"/>
</dbReference>
<comment type="caution">
    <text evidence="2">The sequence shown here is derived from an EMBL/GenBank/DDBJ whole genome shotgun (WGS) entry which is preliminary data.</text>
</comment>
<reference evidence="3" key="1">
    <citation type="journal article" date="2020" name="Phytopathology">
        <title>Genomic acquisitions in emerging populations of Xanthomonas vasicola pv. vasculorum infecting corn in the U.S. and Argentina.</title>
        <authorList>
            <person name="Perez-Quintero A.L."/>
        </authorList>
    </citation>
    <scope>NUCLEOTIDE SEQUENCE [LARGE SCALE GENOMIC DNA]</scope>
    <source>
        <strain evidence="3">Xvh-L</strain>
    </source>
</reference>
<gene>
    <name evidence="2" type="ORF">FQK01_04495</name>
</gene>
<evidence type="ECO:0000313" key="2">
    <source>
        <dbReference type="EMBL" id="TWQ55649.1"/>
    </source>
</evidence>
<proteinExistence type="predicted"/>
<feature type="region of interest" description="Disordered" evidence="1">
    <location>
        <begin position="32"/>
        <end position="52"/>
    </location>
</feature>